<feature type="region of interest" description="Disordered" evidence="1">
    <location>
        <begin position="1"/>
        <end position="54"/>
    </location>
</feature>
<feature type="region of interest" description="Disordered" evidence="1">
    <location>
        <begin position="155"/>
        <end position="188"/>
    </location>
</feature>
<organism evidence="2 3">
    <name type="scientific">Diplogelasinospora grovesii</name>
    <dbReference type="NCBI Taxonomy" id="303347"/>
    <lineage>
        <taxon>Eukaryota</taxon>
        <taxon>Fungi</taxon>
        <taxon>Dikarya</taxon>
        <taxon>Ascomycota</taxon>
        <taxon>Pezizomycotina</taxon>
        <taxon>Sordariomycetes</taxon>
        <taxon>Sordariomycetidae</taxon>
        <taxon>Sordariales</taxon>
        <taxon>Diplogelasinosporaceae</taxon>
        <taxon>Diplogelasinospora</taxon>
    </lineage>
</organism>
<feature type="compositionally biased region" description="Basic residues" evidence="1">
    <location>
        <begin position="1"/>
        <end position="10"/>
    </location>
</feature>
<evidence type="ECO:0000313" key="2">
    <source>
        <dbReference type="EMBL" id="KAK3938654.1"/>
    </source>
</evidence>
<reference evidence="3" key="1">
    <citation type="journal article" date="2023" name="Mol. Phylogenet. Evol.">
        <title>Genome-scale phylogeny and comparative genomics of the fungal order Sordariales.</title>
        <authorList>
            <person name="Hensen N."/>
            <person name="Bonometti L."/>
            <person name="Westerberg I."/>
            <person name="Brannstrom I.O."/>
            <person name="Guillou S."/>
            <person name="Cros-Aarteil S."/>
            <person name="Calhoun S."/>
            <person name="Haridas S."/>
            <person name="Kuo A."/>
            <person name="Mondo S."/>
            <person name="Pangilinan J."/>
            <person name="Riley R."/>
            <person name="LaButti K."/>
            <person name="Andreopoulos B."/>
            <person name="Lipzen A."/>
            <person name="Chen C."/>
            <person name="Yan M."/>
            <person name="Daum C."/>
            <person name="Ng V."/>
            <person name="Clum A."/>
            <person name="Steindorff A."/>
            <person name="Ohm R.A."/>
            <person name="Martin F."/>
            <person name="Silar P."/>
            <person name="Natvig D.O."/>
            <person name="Lalanne C."/>
            <person name="Gautier V."/>
            <person name="Ament-Velasquez S.L."/>
            <person name="Kruys A."/>
            <person name="Hutchinson M.I."/>
            <person name="Powell A.J."/>
            <person name="Barry K."/>
            <person name="Miller A.N."/>
            <person name="Grigoriev I.V."/>
            <person name="Debuchy R."/>
            <person name="Gladieux P."/>
            <person name="Hiltunen Thoren M."/>
            <person name="Johannesson H."/>
        </authorList>
    </citation>
    <scope>NUCLEOTIDE SEQUENCE [LARGE SCALE GENOMIC DNA]</scope>
    <source>
        <strain evidence="3">CBS 340.73</strain>
    </source>
</reference>
<accession>A0AAN6N576</accession>
<protein>
    <submittedName>
        <fullName evidence="2">Uncharacterized protein</fullName>
    </submittedName>
</protein>
<keyword evidence="3" id="KW-1185">Reference proteome</keyword>
<evidence type="ECO:0000313" key="3">
    <source>
        <dbReference type="Proteomes" id="UP001303473"/>
    </source>
</evidence>
<dbReference type="Proteomes" id="UP001303473">
    <property type="component" value="Unassembled WGS sequence"/>
</dbReference>
<dbReference type="EMBL" id="MU853825">
    <property type="protein sequence ID" value="KAK3938654.1"/>
    <property type="molecule type" value="Genomic_DNA"/>
</dbReference>
<proteinExistence type="predicted"/>
<feature type="compositionally biased region" description="Basic residues" evidence="1">
    <location>
        <begin position="19"/>
        <end position="37"/>
    </location>
</feature>
<name>A0AAN6N576_9PEZI</name>
<sequence>MTDNRRRRPGNPKIVAKIIKSKPKHKSKGKAQVKGKVKGNEEAGSGEDAMELSAVGNKQKGLTRMKRMWRHFVEGRLGNRPTEAAKIRADRIQASTGESTCTDTGTSLHSVVLDAKAEYLTTGAKVLGPTLYITLATALLTAIPPGARRRLMESNRQRLPFFRPKNDDLGGPYGSEPPSPRPNPVHRRTGTSTIAAVAFIAWRMSVVKGQQQAREREAAGIAS</sequence>
<gene>
    <name evidence="2" type="ORF">QBC46DRAFT_355695</name>
</gene>
<comment type="caution">
    <text evidence="2">The sequence shown here is derived from an EMBL/GenBank/DDBJ whole genome shotgun (WGS) entry which is preliminary data.</text>
</comment>
<evidence type="ECO:0000256" key="1">
    <source>
        <dbReference type="SAM" id="MobiDB-lite"/>
    </source>
</evidence>
<dbReference type="AlphaFoldDB" id="A0AAN6N576"/>